<dbReference type="EMBL" id="KE148160">
    <property type="protein sequence ID" value="EPE04546.1"/>
    <property type="molecule type" value="Genomic_DNA"/>
</dbReference>
<dbReference type="eggNOG" id="ENOG502T8CW">
    <property type="taxonomic scope" value="Eukaryota"/>
</dbReference>
<evidence type="ECO:0000313" key="3">
    <source>
        <dbReference type="Proteomes" id="UP000016923"/>
    </source>
</evidence>
<feature type="compositionally biased region" description="Basic and acidic residues" evidence="1">
    <location>
        <begin position="393"/>
        <end position="405"/>
    </location>
</feature>
<gene>
    <name evidence="2" type="ORF">F503_03608</name>
</gene>
<feature type="compositionally biased region" description="Polar residues" evidence="1">
    <location>
        <begin position="455"/>
        <end position="471"/>
    </location>
</feature>
<feature type="compositionally biased region" description="Polar residues" evidence="1">
    <location>
        <begin position="575"/>
        <end position="585"/>
    </location>
</feature>
<feature type="region of interest" description="Disordered" evidence="1">
    <location>
        <begin position="359"/>
        <end position="480"/>
    </location>
</feature>
<dbReference type="HOGENOM" id="CLU_386883_0_0_1"/>
<feature type="compositionally biased region" description="Basic and acidic residues" evidence="1">
    <location>
        <begin position="680"/>
        <end position="699"/>
    </location>
</feature>
<dbReference type="AlphaFoldDB" id="S3BYI4"/>
<feature type="compositionally biased region" description="Low complexity" evidence="1">
    <location>
        <begin position="366"/>
        <end position="379"/>
    </location>
</feature>
<feature type="region of interest" description="Disordered" evidence="1">
    <location>
        <begin position="266"/>
        <end position="296"/>
    </location>
</feature>
<keyword evidence="3" id="KW-1185">Reference proteome</keyword>
<organism evidence="2 3">
    <name type="scientific">Ophiostoma piceae (strain UAMH 11346)</name>
    <name type="common">Sap stain fungus</name>
    <dbReference type="NCBI Taxonomy" id="1262450"/>
    <lineage>
        <taxon>Eukaryota</taxon>
        <taxon>Fungi</taxon>
        <taxon>Dikarya</taxon>
        <taxon>Ascomycota</taxon>
        <taxon>Pezizomycotina</taxon>
        <taxon>Sordariomycetes</taxon>
        <taxon>Sordariomycetidae</taxon>
        <taxon>Ophiostomatales</taxon>
        <taxon>Ophiostomataceae</taxon>
        <taxon>Ophiostoma</taxon>
    </lineage>
</organism>
<dbReference type="OrthoDB" id="10682053at2759"/>
<evidence type="ECO:0000256" key="1">
    <source>
        <dbReference type="SAM" id="MobiDB-lite"/>
    </source>
</evidence>
<feature type="compositionally biased region" description="Polar residues" evidence="1">
    <location>
        <begin position="653"/>
        <end position="664"/>
    </location>
</feature>
<feature type="compositionally biased region" description="Polar residues" evidence="1">
    <location>
        <begin position="317"/>
        <end position="327"/>
    </location>
</feature>
<reference evidence="2 3" key="1">
    <citation type="journal article" date="2013" name="BMC Genomics">
        <title>The genome and transcriptome of the pine saprophyte Ophiostoma piceae, and a comparison with the bark beetle-associated pine pathogen Grosmannia clavigera.</title>
        <authorList>
            <person name="Haridas S."/>
            <person name="Wang Y."/>
            <person name="Lim L."/>
            <person name="Massoumi Alamouti S."/>
            <person name="Jackman S."/>
            <person name="Docking R."/>
            <person name="Robertson G."/>
            <person name="Birol I."/>
            <person name="Bohlmann J."/>
            <person name="Breuil C."/>
        </authorList>
    </citation>
    <scope>NUCLEOTIDE SEQUENCE [LARGE SCALE GENOMIC DNA]</scope>
    <source>
        <strain evidence="2 3">UAMH 11346</strain>
    </source>
</reference>
<feature type="region of interest" description="Disordered" evidence="1">
    <location>
        <begin position="314"/>
        <end position="341"/>
    </location>
</feature>
<feature type="region of interest" description="Disordered" evidence="1">
    <location>
        <begin position="647"/>
        <end position="714"/>
    </location>
</feature>
<evidence type="ECO:0000313" key="2">
    <source>
        <dbReference type="EMBL" id="EPE04546.1"/>
    </source>
</evidence>
<accession>S3BYI4</accession>
<feature type="compositionally biased region" description="Basic residues" evidence="1">
    <location>
        <begin position="266"/>
        <end position="279"/>
    </location>
</feature>
<sequence length="714" mass="79213">MVDQCLVPVPVRLSNKETAHGTCGELLIRFVDPIDAISMPISISPCVICNDIKAEFDHFRRRVKSHELRKIKANSLLHLAKDRFNSTSTMPFDLFSLWAYQSLHRDDAPTTGAEIFHELLTWCDAFDGPDAQTHTDRLIEVSDLLGCRYTSLMLAFGLYTGYRENSEAIHILNCVYSFVILQPNTSSDVLCELNFLERTIFMAGTFRSIRASCSSLSSSDMFPSAIEVALAVESCVQQTVVMSHMPTPGPRALPTRRRLCTKFRRRKRSRTHGKFRRRYQSTPPFPSQPLSSQSMDITTPAGLASLMAFSLAGAGPRQTQTTKPTVPSKTAKRTTGTGTVWTTVPTSAYTKLEAGATSTQKYNAGSSSKQPVPTSSSSNRRPRSLPAHRRRSSHDSSSDEDERRPAAPKRPASHVSSSSSDGDDESLSDGDGPPAPKRQRNTGKQPAYLRKANHKSQQQRPPQFRTPSTNGPKGGIPPWNIAPSAVRHSIAASYIMEENALQEQFLSFVSNFHDNVSPSGIQSLGFLRKRHRSLVQSRQWLSDQQRRHQYYRVAAPDNSADPQPDHRNQQLNESHLVGQPSSSRGPRTGFVPGGAPEHSLAESRQNAQELQRRPTLVIQTGAPPRLPILAPQPRPLLVRLDEERITNAERIPPQTSGPSVASNRRSNEALRPGEASQARPHQDSHHASNEHHYQGFIKDEEMDGADEENGLARD</sequence>
<proteinExistence type="predicted"/>
<feature type="compositionally biased region" description="Basic residues" evidence="1">
    <location>
        <begin position="380"/>
        <end position="392"/>
    </location>
</feature>
<protein>
    <submittedName>
        <fullName evidence="2">Uncharacterized protein</fullName>
    </submittedName>
</protein>
<name>S3BYI4_OPHP1</name>
<feature type="region of interest" description="Disordered" evidence="1">
    <location>
        <begin position="575"/>
        <end position="612"/>
    </location>
</feature>
<dbReference type="Proteomes" id="UP000016923">
    <property type="component" value="Unassembled WGS sequence"/>
</dbReference>
<dbReference type="VEuPathDB" id="FungiDB:F503_03608"/>
<feature type="compositionally biased region" description="Acidic residues" evidence="1">
    <location>
        <begin position="700"/>
        <end position="714"/>
    </location>
</feature>